<gene>
    <name evidence="1" type="ORF">BAZO_12599</name>
</gene>
<dbReference type="AlphaFoldDB" id="K6C0Y9"/>
<evidence type="ECO:0000313" key="2">
    <source>
        <dbReference type="Proteomes" id="UP000006315"/>
    </source>
</evidence>
<accession>K6C0Y9</accession>
<dbReference type="Proteomes" id="UP000006315">
    <property type="component" value="Unassembled WGS sequence"/>
</dbReference>
<proteinExistence type="predicted"/>
<protein>
    <submittedName>
        <fullName evidence="1">Uncharacterized protein</fullName>
    </submittedName>
</protein>
<feature type="non-terminal residue" evidence="1">
    <location>
        <position position="1"/>
    </location>
</feature>
<evidence type="ECO:0000313" key="1">
    <source>
        <dbReference type="EMBL" id="EKN64830.1"/>
    </source>
</evidence>
<dbReference type="EMBL" id="AJLR01000113">
    <property type="protein sequence ID" value="EKN64830.1"/>
    <property type="molecule type" value="Genomic_DNA"/>
</dbReference>
<sequence>FFFFQAEDGIRDIGVTGVQTCALPISLPSIETGPDNVLNSIKGAFLEVRHRQIADDRSSQKVN</sequence>
<reference evidence="1 2" key="1">
    <citation type="journal article" date="2012" name="Front. Microbiol.">
        <title>Redundancy and modularity in membrane-associated dissimilatory nitrate reduction in Bacillus.</title>
        <authorList>
            <person name="Heylen K."/>
            <person name="Keltjens J."/>
        </authorList>
    </citation>
    <scope>NUCLEOTIDE SEQUENCE [LARGE SCALE GENOMIC DNA]</scope>
    <source>
        <strain evidence="1 2">LMG 9581</strain>
    </source>
</reference>
<organism evidence="1 2">
    <name type="scientific">Schinkia azotoformans LMG 9581</name>
    <dbReference type="NCBI Taxonomy" id="1131731"/>
    <lineage>
        <taxon>Bacteria</taxon>
        <taxon>Bacillati</taxon>
        <taxon>Bacillota</taxon>
        <taxon>Bacilli</taxon>
        <taxon>Bacillales</taxon>
        <taxon>Bacillaceae</taxon>
        <taxon>Calidifontibacillus/Schinkia group</taxon>
        <taxon>Schinkia</taxon>
    </lineage>
</organism>
<name>K6C0Y9_SCHAZ</name>
<keyword evidence="2" id="KW-1185">Reference proteome</keyword>
<comment type="caution">
    <text evidence="1">The sequence shown here is derived from an EMBL/GenBank/DDBJ whole genome shotgun (WGS) entry which is preliminary data.</text>
</comment>